<comment type="similarity">
    <text evidence="3 9">Belongs to the cytochrome c oxidase bacterial subunit 4 family.</text>
</comment>
<gene>
    <name evidence="10" type="primary">qoxD</name>
    <name evidence="10" type="ORF">RWE15_08300</name>
</gene>
<dbReference type="PANTHER" id="PTHR36835">
    <property type="entry name" value="CYTOCHROME BO(3) UBIQUINOL OXIDASE SUBUNIT 4"/>
    <property type="match status" value="1"/>
</dbReference>
<evidence type="ECO:0000256" key="2">
    <source>
        <dbReference type="ARBA" id="ARBA00004651"/>
    </source>
</evidence>
<organism evidence="10 11">
    <name type="scientific">Tigheibacillus halophilus</name>
    <dbReference type="NCBI Taxonomy" id="361280"/>
    <lineage>
        <taxon>Bacteria</taxon>
        <taxon>Bacillati</taxon>
        <taxon>Bacillota</taxon>
        <taxon>Bacilli</taxon>
        <taxon>Bacillales</taxon>
        <taxon>Bacillaceae</taxon>
        <taxon>Tigheibacillus</taxon>
    </lineage>
</organism>
<accession>A0ABU5C539</accession>
<keyword evidence="5 9" id="KW-0812">Transmembrane</keyword>
<comment type="caution">
    <text evidence="10">The sequence shown here is derived from an EMBL/GenBank/DDBJ whole genome shotgun (WGS) entry which is preliminary data.</text>
</comment>
<keyword evidence="6 9" id="KW-1133">Transmembrane helix</keyword>
<evidence type="ECO:0000256" key="9">
    <source>
        <dbReference type="RuleBase" id="RU367153"/>
    </source>
</evidence>
<comment type="subcellular location">
    <subcellularLocation>
        <location evidence="2 9">Cell membrane</location>
        <topology evidence="2 9">Multi-pass membrane protein</topology>
    </subcellularLocation>
</comment>
<comment type="catalytic activity">
    <reaction evidence="1 9">
        <text>2 a quinol + O2 = 2 a quinone + 2 H2O</text>
        <dbReference type="Rhea" id="RHEA:55376"/>
        <dbReference type="ChEBI" id="CHEBI:15377"/>
        <dbReference type="ChEBI" id="CHEBI:15379"/>
        <dbReference type="ChEBI" id="CHEBI:24646"/>
        <dbReference type="ChEBI" id="CHEBI:132124"/>
    </reaction>
</comment>
<evidence type="ECO:0000313" key="10">
    <source>
        <dbReference type="EMBL" id="MDY0394446.1"/>
    </source>
</evidence>
<evidence type="ECO:0000256" key="3">
    <source>
        <dbReference type="ARBA" id="ARBA00008079"/>
    </source>
</evidence>
<feature type="transmembrane region" description="Helical" evidence="9">
    <location>
        <begin position="38"/>
        <end position="59"/>
    </location>
</feature>
<dbReference type="NCBIfam" id="TIGR02901">
    <property type="entry name" value="QoxD"/>
    <property type="match status" value="1"/>
</dbReference>
<dbReference type="InterPro" id="IPR050968">
    <property type="entry name" value="Cytochrome_c_oxidase_bac_sub4"/>
</dbReference>
<evidence type="ECO:0000256" key="1">
    <source>
        <dbReference type="ARBA" id="ARBA00000725"/>
    </source>
</evidence>
<dbReference type="RefSeq" id="WP_390354682.1">
    <property type="nucleotide sequence ID" value="NZ_JBHUIZ010000005.1"/>
</dbReference>
<evidence type="ECO:0000256" key="5">
    <source>
        <dbReference type="ARBA" id="ARBA00022692"/>
    </source>
</evidence>
<evidence type="ECO:0000256" key="4">
    <source>
        <dbReference type="ARBA" id="ARBA00022475"/>
    </source>
</evidence>
<dbReference type="Pfam" id="PF03626">
    <property type="entry name" value="COX4_pro"/>
    <property type="match status" value="1"/>
</dbReference>
<reference evidence="10 11" key="1">
    <citation type="submission" date="2023-10" db="EMBL/GenBank/DDBJ databases">
        <title>Virgibacillus halophilus 5B73C genome.</title>
        <authorList>
            <person name="Miliotis G."/>
            <person name="Sengupta P."/>
            <person name="Hameed A."/>
            <person name="Chuvochina M."/>
            <person name="Mcdonagh F."/>
            <person name="Simpson A.C."/>
            <person name="Singh N.K."/>
            <person name="Rekha P.D."/>
            <person name="Raman K."/>
            <person name="Hugenholtz P."/>
            <person name="Venkateswaran K."/>
        </authorList>
    </citation>
    <scope>NUCLEOTIDE SEQUENCE [LARGE SCALE GENOMIC DNA]</scope>
    <source>
        <strain evidence="10 11">5B73C</strain>
    </source>
</reference>
<dbReference type="PANTHER" id="PTHR36835:SF1">
    <property type="entry name" value="CYTOCHROME BO(3) UBIQUINOL OXIDASE SUBUNIT 4"/>
    <property type="match status" value="1"/>
</dbReference>
<dbReference type="InterPro" id="IPR005171">
    <property type="entry name" value="Cyt_c_oxidase_su4_prok"/>
</dbReference>
<sequence length="118" mass="12952">MEKRSKQFPVKHIIGFILSLALTIVAAWAALGSDLPKSWIIAGIMTLAVIQAAIQLFMFMHVTEFASGNGHAPWNMMFHGFVIVAIIVAGSLFTMSYGFGHQDHGDGMEQDSHMEHGH</sequence>
<keyword evidence="11" id="KW-1185">Reference proteome</keyword>
<dbReference type="EMBL" id="JAWDIP010000003">
    <property type="protein sequence ID" value="MDY0394446.1"/>
    <property type="molecule type" value="Genomic_DNA"/>
</dbReference>
<evidence type="ECO:0000256" key="8">
    <source>
        <dbReference type="ARBA" id="ARBA00023136"/>
    </source>
</evidence>
<evidence type="ECO:0000256" key="6">
    <source>
        <dbReference type="ARBA" id="ARBA00022989"/>
    </source>
</evidence>
<dbReference type="Proteomes" id="UP001281447">
    <property type="component" value="Unassembled WGS sequence"/>
</dbReference>
<proteinExistence type="inferred from homology"/>
<feature type="transmembrane region" description="Helical" evidence="9">
    <location>
        <begin position="12"/>
        <end position="32"/>
    </location>
</feature>
<dbReference type="InterPro" id="IPR014250">
    <property type="entry name" value="QoxD"/>
</dbReference>
<evidence type="ECO:0000256" key="7">
    <source>
        <dbReference type="ARBA" id="ARBA00023002"/>
    </source>
</evidence>
<protein>
    <recommendedName>
        <fullName evidence="9">Quinol oxidase subunit 4</fullName>
        <ecNumber evidence="9">1.10.3.-</ecNumber>
    </recommendedName>
</protein>
<comment type="function">
    <text evidence="9">Catalyzes quinol oxidation with the concomitant reduction of oxygen to water.</text>
</comment>
<keyword evidence="8 9" id="KW-0472">Membrane</keyword>
<keyword evidence="7 9" id="KW-0560">Oxidoreductase</keyword>
<name>A0ABU5C539_9BACI</name>
<keyword evidence="4 9" id="KW-1003">Cell membrane</keyword>
<evidence type="ECO:0000313" key="11">
    <source>
        <dbReference type="Proteomes" id="UP001281447"/>
    </source>
</evidence>
<feature type="transmembrane region" description="Helical" evidence="9">
    <location>
        <begin position="80"/>
        <end position="99"/>
    </location>
</feature>
<dbReference type="EC" id="1.10.3.-" evidence="9"/>